<name>A0ABV9T810_9BACT</name>
<dbReference type="SUPFAM" id="SSF110857">
    <property type="entry name" value="Gamma-glutamyl cyclotransferase-like"/>
    <property type="match status" value="1"/>
</dbReference>
<evidence type="ECO:0000259" key="1">
    <source>
        <dbReference type="Pfam" id="PF06094"/>
    </source>
</evidence>
<dbReference type="InterPro" id="IPR013024">
    <property type="entry name" value="GGCT-like"/>
</dbReference>
<proteinExistence type="predicted"/>
<dbReference type="Gene3D" id="3.10.490.10">
    <property type="entry name" value="Gamma-glutamyl cyclotransferase-like"/>
    <property type="match status" value="1"/>
</dbReference>
<dbReference type="EMBL" id="JBHSJJ010000022">
    <property type="protein sequence ID" value="MFC4874753.1"/>
    <property type="molecule type" value="Genomic_DNA"/>
</dbReference>
<keyword evidence="3" id="KW-1185">Reference proteome</keyword>
<dbReference type="Pfam" id="PF06094">
    <property type="entry name" value="GGACT"/>
    <property type="match status" value="1"/>
</dbReference>
<evidence type="ECO:0000313" key="3">
    <source>
        <dbReference type="Proteomes" id="UP001595818"/>
    </source>
</evidence>
<comment type="caution">
    <text evidence="2">The sequence shown here is derived from an EMBL/GenBank/DDBJ whole genome shotgun (WGS) entry which is preliminary data.</text>
</comment>
<dbReference type="RefSeq" id="WP_377068908.1">
    <property type="nucleotide sequence ID" value="NZ_JBHSJJ010000022.1"/>
</dbReference>
<gene>
    <name evidence="2" type="ORF">ACFPFU_23820</name>
</gene>
<accession>A0ABV9T810</accession>
<protein>
    <submittedName>
        <fullName evidence="2">Gamma-glutamylcyclotransferase</fullName>
    </submittedName>
</protein>
<dbReference type="CDD" id="cd06661">
    <property type="entry name" value="GGCT_like"/>
    <property type="match status" value="1"/>
</dbReference>
<feature type="domain" description="Gamma-glutamylcyclotransferase AIG2-like" evidence="1">
    <location>
        <begin position="7"/>
        <end position="131"/>
    </location>
</feature>
<sequence>MAGEATLFVYGTLRSGFGHPMWERLRNSSSLLGEGYFCGLLYDLGPYPAAVRSAHEEEVVRGEIYALEDEENLLEALDRYEGIDEKLDGVAEYTRKKVKAFLDGGREYWSWVYLYEGYTDHLVPIPEGDYLKYLNEKDNLGY</sequence>
<organism evidence="2 3">
    <name type="scientific">Negadavirga shengliensis</name>
    <dbReference type="NCBI Taxonomy" id="1389218"/>
    <lineage>
        <taxon>Bacteria</taxon>
        <taxon>Pseudomonadati</taxon>
        <taxon>Bacteroidota</taxon>
        <taxon>Cytophagia</taxon>
        <taxon>Cytophagales</taxon>
        <taxon>Cyclobacteriaceae</taxon>
        <taxon>Negadavirga</taxon>
    </lineage>
</organism>
<dbReference type="InterPro" id="IPR009288">
    <property type="entry name" value="AIG2-like_dom"/>
</dbReference>
<dbReference type="Proteomes" id="UP001595818">
    <property type="component" value="Unassembled WGS sequence"/>
</dbReference>
<evidence type="ECO:0000313" key="2">
    <source>
        <dbReference type="EMBL" id="MFC4874753.1"/>
    </source>
</evidence>
<dbReference type="InterPro" id="IPR036568">
    <property type="entry name" value="GGCT-like_sf"/>
</dbReference>
<reference evidence="3" key="1">
    <citation type="journal article" date="2019" name="Int. J. Syst. Evol. Microbiol.">
        <title>The Global Catalogue of Microorganisms (GCM) 10K type strain sequencing project: providing services to taxonomists for standard genome sequencing and annotation.</title>
        <authorList>
            <consortium name="The Broad Institute Genomics Platform"/>
            <consortium name="The Broad Institute Genome Sequencing Center for Infectious Disease"/>
            <person name="Wu L."/>
            <person name="Ma J."/>
        </authorList>
    </citation>
    <scope>NUCLEOTIDE SEQUENCE [LARGE SCALE GENOMIC DNA]</scope>
    <source>
        <strain evidence="3">CGMCC 4.7466</strain>
    </source>
</reference>